<name>A0A3N4I1R5_ASCIM</name>
<feature type="non-terminal residue" evidence="3">
    <location>
        <position position="203"/>
    </location>
</feature>
<evidence type="ECO:0000313" key="3">
    <source>
        <dbReference type="EMBL" id="RPA80023.1"/>
    </source>
</evidence>
<dbReference type="Pfam" id="PF00134">
    <property type="entry name" value="Cyclin_N"/>
    <property type="match status" value="1"/>
</dbReference>
<comment type="similarity">
    <text evidence="1">Belongs to the cyclin family.</text>
</comment>
<feature type="domain" description="Cyclin-like" evidence="2">
    <location>
        <begin position="70"/>
        <end position="168"/>
    </location>
</feature>
<dbReference type="Gene3D" id="1.10.472.10">
    <property type="entry name" value="Cyclin-like"/>
    <property type="match status" value="1"/>
</dbReference>
<dbReference type="GO" id="GO:0000307">
    <property type="term" value="C:cyclin-dependent protein kinase holoenzyme complex"/>
    <property type="evidence" value="ECO:0007669"/>
    <property type="project" value="TreeGrafter"/>
</dbReference>
<dbReference type="GO" id="GO:0005634">
    <property type="term" value="C:nucleus"/>
    <property type="evidence" value="ECO:0007669"/>
    <property type="project" value="TreeGrafter"/>
</dbReference>
<dbReference type="CDD" id="cd20557">
    <property type="entry name" value="CYCLIN_ScPCL1-like"/>
    <property type="match status" value="1"/>
</dbReference>
<keyword evidence="4" id="KW-1185">Reference proteome</keyword>
<dbReference type="InterPro" id="IPR036915">
    <property type="entry name" value="Cyclin-like_sf"/>
</dbReference>
<dbReference type="PANTHER" id="PTHR15615:SF10">
    <property type="entry name" value="PHO85 CYCLIN-2-RELATED"/>
    <property type="match status" value="1"/>
</dbReference>
<evidence type="ECO:0000256" key="1">
    <source>
        <dbReference type="RuleBase" id="RU000383"/>
    </source>
</evidence>
<evidence type="ECO:0000313" key="4">
    <source>
        <dbReference type="Proteomes" id="UP000275078"/>
    </source>
</evidence>
<dbReference type="STRING" id="1160509.A0A3N4I1R5"/>
<dbReference type="PANTHER" id="PTHR15615">
    <property type="match status" value="1"/>
</dbReference>
<protein>
    <recommendedName>
        <fullName evidence="2">Cyclin-like domain-containing protein</fullName>
    </recommendedName>
</protein>
<dbReference type="GO" id="GO:0016538">
    <property type="term" value="F:cyclin-dependent protein serine/threonine kinase regulator activity"/>
    <property type="evidence" value="ECO:0007669"/>
    <property type="project" value="TreeGrafter"/>
</dbReference>
<sequence length="203" mass="22929">MDSLQQYREVALGQFVRRPVSRQMVAHLAEKASSVIRCEAATSGYSAHQLPPTPPSTPPQDLPYIPSIERFIAELVQRSQVQTATLMSTVVYLERLRKSLPNVAKGGRCTVHRIFLACLILTAKNLNDSSPKNKHWAKYSHGLWNGEGEPPFGFSLTEVNLMERQLLGLLDFNLRISKSDLIDELDVFITPLVNRMIEKEQEE</sequence>
<dbReference type="GO" id="GO:0019901">
    <property type="term" value="F:protein kinase binding"/>
    <property type="evidence" value="ECO:0007669"/>
    <property type="project" value="InterPro"/>
</dbReference>
<dbReference type="OrthoDB" id="10250320at2759"/>
<evidence type="ECO:0000259" key="2">
    <source>
        <dbReference type="SMART" id="SM00385"/>
    </source>
</evidence>
<accession>A0A3N4I1R5</accession>
<reference evidence="3 4" key="1">
    <citation type="journal article" date="2018" name="Nat. Ecol. Evol.">
        <title>Pezizomycetes genomes reveal the molecular basis of ectomycorrhizal truffle lifestyle.</title>
        <authorList>
            <person name="Murat C."/>
            <person name="Payen T."/>
            <person name="Noel B."/>
            <person name="Kuo A."/>
            <person name="Morin E."/>
            <person name="Chen J."/>
            <person name="Kohler A."/>
            <person name="Krizsan K."/>
            <person name="Balestrini R."/>
            <person name="Da Silva C."/>
            <person name="Montanini B."/>
            <person name="Hainaut M."/>
            <person name="Levati E."/>
            <person name="Barry K.W."/>
            <person name="Belfiori B."/>
            <person name="Cichocki N."/>
            <person name="Clum A."/>
            <person name="Dockter R.B."/>
            <person name="Fauchery L."/>
            <person name="Guy J."/>
            <person name="Iotti M."/>
            <person name="Le Tacon F."/>
            <person name="Lindquist E.A."/>
            <person name="Lipzen A."/>
            <person name="Malagnac F."/>
            <person name="Mello A."/>
            <person name="Molinier V."/>
            <person name="Miyauchi S."/>
            <person name="Poulain J."/>
            <person name="Riccioni C."/>
            <person name="Rubini A."/>
            <person name="Sitrit Y."/>
            <person name="Splivallo R."/>
            <person name="Traeger S."/>
            <person name="Wang M."/>
            <person name="Zifcakova L."/>
            <person name="Wipf D."/>
            <person name="Zambonelli A."/>
            <person name="Paolocci F."/>
            <person name="Nowrousian M."/>
            <person name="Ottonello S."/>
            <person name="Baldrian P."/>
            <person name="Spatafora J.W."/>
            <person name="Henrissat B."/>
            <person name="Nagy L.G."/>
            <person name="Aury J.M."/>
            <person name="Wincker P."/>
            <person name="Grigoriev I.V."/>
            <person name="Bonfante P."/>
            <person name="Martin F.M."/>
        </authorList>
    </citation>
    <scope>NUCLEOTIDE SEQUENCE [LARGE SCALE GENOMIC DNA]</scope>
    <source>
        <strain evidence="3 4">RN42</strain>
    </source>
</reference>
<gene>
    <name evidence="3" type="ORF">BJ508DRAFT_210571</name>
</gene>
<dbReference type="InterPro" id="IPR013763">
    <property type="entry name" value="Cyclin-like_dom"/>
</dbReference>
<organism evidence="3 4">
    <name type="scientific">Ascobolus immersus RN42</name>
    <dbReference type="NCBI Taxonomy" id="1160509"/>
    <lineage>
        <taxon>Eukaryota</taxon>
        <taxon>Fungi</taxon>
        <taxon>Dikarya</taxon>
        <taxon>Ascomycota</taxon>
        <taxon>Pezizomycotina</taxon>
        <taxon>Pezizomycetes</taxon>
        <taxon>Pezizales</taxon>
        <taxon>Ascobolaceae</taxon>
        <taxon>Ascobolus</taxon>
    </lineage>
</organism>
<dbReference type="EMBL" id="ML119692">
    <property type="protein sequence ID" value="RPA80023.1"/>
    <property type="molecule type" value="Genomic_DNA"/>
</dbReference>
<dbReference type="AlphaFoldDB" id="A0A3N4I1R5"/>
<proteinExistence type="inferred from homology"/>
<dbReference type="Proteomes" id="UP000275078">
    <property type="component" value="Unassembled WGS sequence"/>
</dbReference>
<dbReference type="InterPro" id="IPR006671">
    <property type="entry name" value="Cyclin_N"/>
</dbReference>
<keyword evidence="1" id="KW-0195">Cyclin</keyword>
<dbReference type="SUPFAM" id="SSF47954">
    <property type="entry name" value="Cyclin-like"/>
    <property type="match status" value="1"/>
</dbReference>
<dbReference type="InterPro" id="IPR013922">
    <property type="entry name" value="Cyclin_PHO80-like"/>
</dbReference>
<dbReference type="SMART" id="SM00385">
    <property type="entry name" value="CYCLIN"/>
    <property type="match status" value="1"/>
</dbReference>